<dbReference type="PROSITE" id="PS50075">
    <property type="entry name" value="CARRIER"/>
    <property type="match status" value="1"/>
</dbReference>
<dbReference type="GO" id="GO:0006633">
    <property type="term" value="P:fatty acid biosynthetic process"/>
    <property type="evidence" value="ECO:0007669"/>
    <property type="project" value="InterPro"/>
</dbReference>
<dbReference type="PANTHER" id="PTHR43775">
    <property type="entry name" value="FATTY ACID SYNTHASE"/>
    <property type="match status" value="1"/>
</dbReference>
<dbReference type="Gene3D" id="3.40.47.10">
    <property type="match status" value="1"/>
</dbReference>
<gene>
    <name evidence="6" type="ORF">MC7420_4931</name>
</gene>
<dbReference type="InterPro" id="IPR050091">
    <property type="entry name" value="PKS_NRPS_Biosynth_Enz"/>
</dbReference>
<dbReference type="PROSITE" id="PS00606">
    <property type="entry name" value="KS3_1"/>
    <property type="match status" value="1"/>
</dbReference>
<dbReference type="Pfam" id="PF00109">
    <property type="entry name" value="ketoacyl-synt"/>
    <property type="match status" value="1"/>
</dbReference>
<dbReference type="CDD" id="cd00833">
    <property type="entry name" value="PKS"/>
    <property type="match status" value="1"/>
</dbReference>
<keyword evidence="1" id="KW-0596">Phosphopantetheine</keyword>
<dbReference type="RefSeq" id="WP_006104113.1">
    <property type="nucleotide sequence ID" value="NZ_DS989862.1"/>
</dbReference>
<dbReference type="GO" id="GO:0004315">
    <property type="term" value="F:3-oxoacyl-[acyl-carrier-protein] synthase activity"/>
    <property type="evidence" value="ECO:0007669"/>
    <property type="project" value="InterPro"/>
</dbReference>
<evidence type="ECO:0000313" key="6">
    <source>
        <dbReference type="EMBL" id="EDX72658.1"/>
    </source>
</evidence>
<dbReference type="Proteomes" id="UP000003835">
    <property type="component" value="Unassembled WGS sequence"/>
</dbReference>
<dbReference type="Pfam" id="PF22621">
    <property type="entry name" value="CurL-like_PKS_C"/>
    <property type="match status" value="1"/>
</dbReference>
<dbReference type="GO" id="GO:0071770">
    <property type="term" value="P:DIM/DIP cell wall layer assembly"/>
    <property type="evidence" value="ECO:0007669"/>
    <property type="project" value="TreeGrafter"/>
</dbReference>
<dbReference type="InterPro" id="IPR009081">
    <property type="entry name" value="PP-bd_ACP"/>
</dbReference>
<dbReference type="InterPro" id="IPR029058">
    <property type="entry name" value="AB_hydrolase_fold"/>
</dbReference>
<dbReference type="Pfam" id="PF00550">
    <property type="entry name" value="PP-binding"/>
    <property type="match status" value="1"/>
</dbReference>
<dbReference type="eggNOG" id="COG3321">
    <property type="taxonomic scope" value="Bacteria"/>
</dbReference>
<dbReference type="InterPro" id="IPR016039">
    <property type="entry name" value="Thiolase-like"/>
</dbReference>
<reference evidence="6 7" key="1">
    <citation type="submission" date="2008-07" db="EMBL/GenBank/DDBJ databases">
        <authorList>
            <person name="Tandeau de Marsac N."/>
            <person name="Ferriera S."/>
            <person name="Johnson J."/>
            <person name="Kravitz S."/>
            <person name="Beeson K."/>
            <person name="Sutton G."/>
            <person name="Rogers Y.-H."/>
            <person name="Friedman R."/>
            <person name="Frazier M."/>
            <person name="Venter J.C."/>
        </authorList>
    </citation>
    <scope>NUCLEOTIDE SEQUENCE [LARGE SCALE GENOMIC DNA]</scope>
    <source>
        <strain evidence="6 7">PCC 7420</strain>
    </source>
</reference>
<protein>
    <submittedName>
        <fullName evidence="6">Beta-ketoacyl synthase, N-terminal domain protein</fullName>
    </submittedName>
</protein>
<dbReference type="HOGENOM" id="CLU_000022_16_2_3"/>
<dbReference type="Pfam" id="PF02801">
    <property type="entry name" value="Ketoacyl-synt_C"/>
    <property type="match status" value="1"/>
</dbReference>
<dbReference type="OrthoDB" id="499075at2"/>
<evidence type="ECO:0000256" key="3">
    <source>
        <dbReference type="ARBA" id="ARBA00022679"/>
    </source>
</evidence>
<feature type="domain" description="Carrier" evidence="4">
    <location>
        <begin position="617"/>
        <end position="692"/>
    </location>
</feature>
<dbReference type="InterPro" id="IPR018201">
    <property type="entry name" value="Ketoacyl_synth_AS"/>
</dbReference>
<dbReference type="AlphaFoldDB" id="B4VZJ6"/>
<evidence type="ECO:0000256" key="2">
    <source>
        <dbReference type="ARBA" id="ARBA00022553"/>
    </source>
</evidence>
<evidence type="ECO:0000256" key="1">
    <source>
        <dbReference type="ARBA" id="ARBA00022450"/>
    </source>
</evidence>
<evidence type="ECO:0000313" key="7">
    <source>
        <dbReference type="Proteomes" id="UP000003835"/>
    </source>
</evidence>
<dbReference type="STRING" id="118168.MC7420_4931"/>
<keyword evidence="2" id="KW-0597">Phosphoprotein</keyword>
<dbReference type="Gene3D" id="3.40.50.1820">
    <property type="entry name" value="alpha/beta hydrolase"/>
    <property type="match status" value="1"/>
</dbReference>
<feature type="domain" description="Ketosynthase family 3 (KS3)" evidence="5">
    <location>
        <begin position="3"/>
        <end position="413"/>
    </location>
</feature>
<dbReference type="SUPFAM" id="SSF53901">
    <property type="entry name" value="Thiolase-like"/>
    <property type="match status" value="1"/>
</dbReference>
<organism evidence="6 7">
    <name type="scientific">Coleofasciculus chthonoplastes PCC 7420</name>
    <dbReference type="NCBI Taxonomy" id="118168"/>
    <lineage>
        <taxon>Bacteria</taxon>
        <taxon>Bacillati</taxon>
        <taxon>Cyanobacteriota</taxon>
        <taxon>Cyanophyceae</taxon>
        <taxon>Coleofasciculales</taxon>
        <taxon>Coleofasciculaceae</taxon>
        <taxon>Coleofasciculus</taxon>
    </lineage>
</organism>
<dbReference type="EMBL" id="DS989862">
    <property type="protein sequence ID" value="EDX72658.1"/>
    <property type="molecule type" value="Genomic_DNA"/>
</dbReference>
<dbReference type="InterPro" id="IPR014030">
    <property type="entry name" value="Ketoacyl_synth_N"/>
</dbReference>
<dbReference type="SMART" id="SM00825">
    <property type="entry name" value="PKS_KS"/>
    <property type="match status" value="1"/>
</dbReference>
<dbReference type="PANTHER" id="PTHR43775:SF37">
    <property type="entry name" value="SI:DKEY-61P9.11"/>
    <property type="match status" value="1"/>
</dbReference>
<dbReference type="InterPro" id="IPR020841">
    <property type="entry name" value="PKS_Beta-ketoAc_synthase_dom"/>
</dbReference>
<keyword evidence="3" id="KW-0808">Transferase</keyword>
<dbReference type="PROSITE" id="PS52004">
    <property type="entry name" value="KS3_2"/>
    <property type="match status" value="1"/>
</dbReference>
<evidence type="ECO:0000259" key="4">
    <source>
        <dbReference type="PROSITE" id="PS50075"/>
    </source>
</evidence>
<dbReference type="Gene3D" id="1.10.1200.10">
    <property type="entry name" value="ACP-like"/>
    <property type="match status" value="1"/>
</dbReference>
<sequence>MSQEPIAIIGLSCRFPKADNTQELHKLVSHGIDAITQSPRNSSESDFSIWGGFLENIAQFAADFFKISPQEAAMIDPQHRLLLETTWNALEDAGQVPKELAGSRTGVFVGIASNDYSRLINNQGIEHLDVTTGNQRGMAANRISYFFDFRGVSMSVDTACSSALVAVDRACRSLWTGESTLALVGGVNLILVENTTGRFEKAGLIAGDNRCKVFDARADGYVRSEGVGMVVLKPLAQAQADRDRIYAIIKGSCVNQDGRSNGLTAPNLQAQVDLLQQAYQQAQVDPTTVTYIETHATGTPIGDALELKAISKVLGNQRSLDNPCRVGSVKTNIGHTEAVSGMAGLIKVILSLQHRQLFPTLHFQQPHPAINFETLGLQVQQHLESLPPTTKPLLMGVSAFGFGGTNAHVVLEEAPSTPTIYPVTTPFHLLTLSAQTETALHTLVKGYLVWLSQNPDVDLGNLCYSANTARSNFSYRLFTIVASINQLQDNLEQFIQDRNTPVVLTGTVNKRQRKIDTLSAIQESLAITESQNIFTVIGENRSLWQQMLTKLGRLWLEGYKVDWNLIYRADSYQLTSLPSYPFEKQRYWFESTVKASSPLDIKPIASQLSINTDTLSASENTTLFQLRQIWQALLNNKTVRAEDNFFELGGNSFLAANLCLEIENIFGQKIYPITIFEFPTLGGLAQVLQQSPLQNSSSLTIIQPQGKREISPLISINSMGQMRNLAANLWEEYPLVNLNLFRFSQEMIQKISLLEPQDKLPAIAETMVQDLCQSTLKPPYQFICFCGDAHLTLEVVRQLRKLNQDVAFIILIDGILRSYKPQLSHRYEVVRLLGVNYLFAKSKNLFKKHILRKFSSFSQQNSSQIQQKSKFGEFYSDYLVSRKQYIVQPYPEQTYLLLSLEWQNADLSRLKQAAGENLEIYQVPGPHHHLFDQPYINDLAKPINEILKASTLPIESS</sequence>
<dbReference type="SUPFAM" id="SSF53474">
    <property type="entry name" value="alpha/beta-Hydrolases"/>
    <property type="match status" value="1"/>
</dbReference>
<keyword evidence="7" id="KW-1185">Reference proteome</keyword>
<dbReference type="GO" id="GO:0005737">
    <property type="term" value="C:cytoplasm"/>
    <property type="evidence" value="ECO:0007669"/>
    <property type="project" value="TreeGrafter"/>
</dbReference>
<dbReference type="GO" id="GO:0004312">
    <property type="term" value="F:fatty acid synthase activity"/>
    <property type="evidence" value="ECO:0007669"/>
    <property type="project" value="TreeGrafter"/>
</dbReference>
<accession>B4VZJ6</accession>
<name>B4VZJ6_9CYAN</name>
<dbReference type="GO" id="GO:0005886">
    <property type="term" value="C:plasma membrane"/>
    <property type="evidence" value="ECO:0007669"/>
    <property type="project" value="TreeGrafter"/>
</dbReference>
<evidence type="ECO:0000259" key="5">
    <source>
        <dbReference type="PROSITE" id="PS52004"/>
    </source>
</evidence>
<dbReference type="SUPFAM" id="SSF47336">
    <property type="entry name" value="ACP-like"/>
    <property type="match status" value="1"/>
</dbReference>
<dbReference type="Gene3D" id="1.10.1240.100">
    <property type="match status" value="1"/>
</dbReference>
<proteinExistence type="predicted"/>
<dbReference type="InterPro" id="IPR036736">
    <property type="entry name" value="ACP-like_sf"/>
</dbReference>
<dbReference type="InterPro" id="IPR014031">
    <property type="entry name" value="Ketoacyl_synth_C"/>
</dbReference>